<protein>
    <recommendedName>
        <fullName evidence="4">PH domain-containing protein</fullName>
    </recommendedName>
</protein>
<name>A0ABQ4BQB9_9ACTN</name>
<evidence type="ECO:0000313" key="3">
    <source>
        <dbReference type="Proteomes" id="UP000624709"/>
    </source>
</evidence>
<sequence>MTATPVKVQTGAEGAQLGVLIVRMRHPNAKGYAFAYGLWLALLGSYVIGLTVILVAGDSKPVWAVTIPLFAVLIALIFWLAAGMSGSLTRRAFYLYERGYVVTTSLGRAARVARWTDVTEIQGATGPLITVGLGRRRVLCRIVNRHGRAVKFAEPLGRQELAPLAERLRRQATSGAA</sequence>
<proteinExistence type="predicted"/>
<feature type="transmembrane region" description="Helical" evidence="1">
    <location>
        <begin position="62"/>
        <end position="82"/>
    </location>
</feature>
<dbReference type="Proteomes" id="UP000624709">
    <property type="component" value="Unassembled WGS sequence"/>
</dbReference>
<keyword evidence="1" id="KW-0812">Transmembrane</keyword>
<feature type="transmembrane region" description="Helical" evidence="1">
    <location>
        <begin position="33"/>
        <end position="56"/>
    </location>
</feature>
<accession>A0ABQ4BQB9</accession>
<organism evidence="2 3">
    <name type="scientific">Actinoplanes palleronii</name>
    <dbReference type="NCBI Taxonomy" id="113570"/>
    <lineage>
        <taxon>Bacteria</taxon>
        <taxon>Bacillati</taxon>
        <taxon>Actinomycetota</taxon>
        <taxon>Actinomycetes</taxon>
        <taxon>Micromonosporales</taxon>
        <taxon>Micromonosporaceae</taxon>
        <taxon>Actinoplanes</taxon>
    </lineage>
</organism>
<keyword evidence="3" id="KW-1185">Reference proteome</keyword>
<comment type="caution">
    <text evidence="2">The sequence shown here is derived from an EMBL/GenBank/DDBJ whole genome shotgun (WGS) entry which is preliminary data.</text>
</comment>
<dbReference type="RefSeq" id="WP_344574816.1">
    <property type="nucleotide sequence ID" value="NZ_BAAATY010000055.1"/>
</dbReference>
<keyword evidence="1" id="KW-0472">Membrane</keyword>
<evidence type="ECO:0008006" key="4">
    <source>
        <dbReference type="Google" id="ProtNLM"/>
    </source>
</evidence>
<gene>
    <name evidence="2" type="ORF">Apa02nite_089760</name>
</gene>
<keyword evidence="1" id="KW-1133">Transmembrane helix</keyword>
<reference evidence="2 3" key="1">
    <citation type="submission" date="2021-01" db="EMBL/GenBank/DDBJ databases">
        <title>Whole genome shotgun sequence of Actinoplanes palleronii NBRC 14916.</title>
        <authorList>
            <person name="Komaki H."/>
            <person name="Tamura T."/>
        </authorList>
    </citation>
    <scope>NUCLEOTIDE SEQUENCE [LARGE SCALE GENOMIC DNA]</scope>
    <source>
        <strain evidence="2 3">NBRC 14916</strain>
    </source>
</reference>
<dbReference type="EMBL" id="BOMS01000159">
    <property type="protein sequence ID" value="GIE72868.1"/>
    <property type="molecule type" value="Genomic_DNA"/>
</dbReference>
<evidence type="ECO:0000313" key="2">
    <source>
        <dbReference type="EMBL" id="GIE72868.1"/>
    </source>
</evidence>
<evidence type="ECO:0000256" key="1">
    <source>
        <dbReference type="SAM" id="Phobius"/>
    </source>
</evidence>